<gene>
    <name evidence="1" type="ORF">CIT25_15950</name>
</gene>
<accession>A0AB36RAF7</accession>
<dbReference type="EMBL" id="NPKI01000017">
    <property type="protein sequence ID" value="PAQ01531.1"/>
    <property type="molecule type" value="Genomic_DNA"/>
</dbReference>
<dbReference type="AlphaFoldDB" id="A0AB36RAF7"/>
<evidence type="ECO:0000313" key="2">
    <source>
        <dbReference type="Proteomes" id="UP000216215"/>
    </source>
</evidence>
<name>A0AB36RAF7_9HYPH</name>
<keyword evidence="2" id="KW-1185">Reference proteome</keyword>
<evidence type="ECO:0000313" key="1">
    <source>
        <dbReference type="EMBL" id="PAQ01531.1"/>
    </source>
</evidence>
<protein>
    <submittedName>
        <fullName evidence="1">Uncharacterized protein</fullName>
    </submittedName>
</protein>
<proteinExistence type="predicted"/>
<comment type="caution">
    <text evidence="1">The sequence shown here is derived from an EMBL/GenBank/DDBJ whole genome shotgun (WGS) entry which is preliminary data.</text>
</comment>
<sequence length="170" mass="19466">MKPLLVGHEDPMTVLVAREIEAISDVDIVGWANSHTAPPSYAEDAAYVQLARCNPRNAVRLAKAHGRLRSLVARSFPDFNDKSDEAKEIARKLFLRRIRTYLDGEIEPFQICRMVSPIEDKYDFPLWLGDLYNGCDWMDENATREQASHLRWMIEQILAENAELQSFGSE</sequence>
<organism evidence="1 2">
    <name type="scientific">Mesorhizobium mediterraneum</name>
    <dbReference type="NCBI Taxonomy" id="43617"/>
    <lineage>
        <taxon>Bacteria</taxon>
        <taxon>Pseudomonadati</taxon>
        <taxon>Pseudomonadota</taxon>
        <taxon>Alphaproteobacteria</taxon>
        <taxon>Hyphomicrobiales</taxon>
        <taxon>Phyllobacteriaceae</taxon>
        <taxon>Mesorhizobium</taxon>
    </lineage>
</organism>
<reference evidence="2" key="1">
    <citation type="submission" date="2017-08" db="EMBL/GenBank/DDBJ databases">
        <title>Mesorhizobium wenxinae sp. nov., a novel rhizobial species isolated from root nodules of chickpea (Cicer arietinum L.).</title>
        <authorList>
            <person name="Zhang J."/>
        </authorList>
    </citation>
    <scope>NUCLEOTIDE SEQUENCE [LARGE SCALE GENOMIC DNA]</scope>
    <source>
        <strain evidence="2">USDA 3392</strain>
    </source>
</reference>
<dbReference type="Proteomes" id="UP000216215">
    <property type="component" value="Unassembled WGS sequence"/>
</dbReference>